<reference evidence="2 3" key="1">
    <citation type="submission" date="2021-03" db="EMBL/GenBank/DDBJ databases">
        <title>Novel species identification of genus Shewanella.</title>
        <authorList>
            <person name="Liu G."/>
            <person name="Zhang Q."/>
        </authorList>
    </citation>
    <scope>NUCLEOTIDE SEQUENCE [LARGE SCALE GENOMIC DNA]</scope>
    <source>
        <strain evidence="2 3">FJAT-52962</strain>
    </source>
</reference>
<keyword evidence="3" id="KW-1185">Reference proteome</keyword>
<keyword evidence="1" id="KW-0812">Transmembrane</keyword>
<dbReference type="Proteomes" id="UP000663207">
    <property type="component" value="Chromosome"/>
</dbReference>
<gene>
    <name evidence="2" type="ORF">JYB85_01450</name>
</gene>
<proteinExistence type="predicted"/>
<dbReference type="RefSeq" id="WP_207380745.1">
    <property type="nucleotide sequence ID" value="NZ_CP071502.1"/>
</dbReference>
<sequence>MTKRNLWPQLLVILIALTLLIPGLTLPMLSLDGQADKAKFADTTIGMMTEDREVRGILGSVSALLGFNRVEGQVEIYQKTRSIWGTIQDLADHGNLLVAVLIATFSVIIPGLKLLCQLGLLALKPADRLARSLHQFIGLIGKWSMADVFVVAIIVSYLAGNAKGQMGELITMHAQLEPGFWCFTGYCLFSIASNVMMGRRLQAA</sequence>
<dbReference type="InterPro" id="IPR007498">
    <property type="entry name" value="PqiA-like"/>
</dbReference>
<evidence type="ECO:0000313" key="3">
    <source>
        <dbReference type="Proteomes" id="UP000663207"/>
    </source>
</evidence>
<evidence type="ECO:0000256" key="1">
    <source>
        <dbReference type="SAM" id="Phobius"/>
    </source>
</evidence>
<dbReference type="EMBL" id="CP071502">
    <property type="protein sequence ID" value="QSX37542.1"/>
    <property type="molecule type" value="Genomic_DNA"/>
</dbReference>
<organism evidence="2 3">
    <name type="scientific">Shewanella sedimentimangrovi</name>
    <dbReference type="NCBI Taxonomy" id="2814293"/>
    <lineage>
        <taxon>Bacteria</taxon>
        <taxon>Pseudomonadati</taxon>
        <taxon>Pseudomonadota</taxon>
        <taxon>Gammaproteobacteria</taxon>
        <taxon>Alteromonadales</taxon>
        <taxon>Shewanellaceae</taxon>
        <taxon>Shewanella</taxon>
    </lineage>
</organism>
<keyword evidence="1" id="KW-1133">Transmembrane helix</keyword>
<feature type="transmembrane region" description="Helical" evidence="1">
    <location>
        <begin position="178"/>
        <end position="197"/>
    </location>
</feature>
<name>A0ABX7R166_9GAMM</name>
<dbReference type="Pfam" id="PF04403">
    <property type="entry name" value="PqiA"/>
    <property type="match status" value="1"/>
</dbReference>
<accession>A0ABX7R166</accession>
<evidence type="ECO:0000313" key="2">
    <source>
        <dbReference type="EMBL" id="QSX37542.1"/>
    </source>
</evidence>
<keyword evidence="1" id="KW-0472">Membrane</keyword>
<protein>
    <submittedName>
        <fullName evidence="2">Paraquat-inducible protein A</fullName>
    </submittedName>
</protein>
<feature type="transmembrane region" description="Helical" evidence="1">
    <location>
        <begin position="136"/>
        <end position="158"/>
    </location>
</feature>
<feature type="transmembrane region" description="Helical" evidence="1">
    <location>
        <begin position="96"/>
        <end position="115"/>
    </location>
</feature>